<evidence type="ECO:0000256" key="3">
    <source>
        <dbReference type="ARBA" id="ARBA00022448"/>
    </source>
</evidence>
<keyword evidence="11" id="KW-1185">Reference proteome</keyword>
<reference evidence="9" key="3">
    <citation type="submission" date="2020-06" db="EMBL/GenBank/DDBJ databases">
        <title>Helianthus annuus Genome sequencing and assembly Release 2.</title>
        <authorList>
            <person name="Gouzy J."/>
            <person name="Langlade N."/>
            <person name="Munos S."/>
        </authorList>
    </citation>
    <scope>NUCLEOTIDE SEQUENCE</scope>
    <source>
        <tissue evidence="9">Leaves</tissue>
    </source>
</reference>
<feature type="transmembrane region" description="Helical" evidence="8">
    <location>
        <begin position="15"/>
        <end position="38"/>
    </location>
</feature>
<dbReference type="EMBL" id="CM007903">
    <property type="protein sequence ID" value="OTF97876.1"/>
    <property type="molecule type" value="Genomic_DNA"/>
</dbReference>
<keyword evidence="3" id="KW-0813">Transport</keyword>
<keyword evidence="4 8" id="KW-0812">Transmembrane</keyword>
<dbReference type="InterPro" id="IPR040359">
    <property type="entry name" value="GDU"/>
</dbReference>
<evidence type="ECO:0000256" key="5">
    <source>
        <dbReference type="ARBA" id="ARBA00022970"/>
    </source>
</evidence>
<dbReference type="Proteomes" id="UP000215914">
    <property type="component" value="Chromosome 14"/>
</dbReference>
<evidence type="ECO:0000256" key="7">
    <source>
        <dbReference type="ARBA" id="ARBA00023136"/>
    </source>
</evidence>
<sequence length="105" mass="11140">MGSSEASLWSFDSPMIYLFGGIFVILGLITASLIILVCSQRKRRLGGDGGRDIERGDDEKAATVAYNGGDCSDVRPKLVVIMAGDEVPTYLATPSDVVTGDTHVC</sequence>
<dbReference type="GO" id="GO:0080143">
    <property type="term" value="P:regulation of amino acid export"/>
    <property type="evidence" value="ECO:0007669"/>
    <property type="project" value="InterPro"/>
</dbReference>
<reference evidence="9 11" key="1">
    <citation type="journal article" date="2017" name="Nature">
        <title>The sunflower genome provides insights into oil metabolism, flowering and Asterid evolution.</title>
        <authorList>
            <person name="Badouin H."/>
            <person name="Gouzy J."/>
            <person name="Grassa C.J."/>
            <person name="Murat F."/>
            <person name="Staton S.E."/>
            <person name="Cottret L."/>
            <person name="Lelandais-Briere C."/>
            <person name="Owens G.L."/>
            <person name="Carrere S."/>
            <person name="Mayjonade B."/>
            <person name="Legrand L."/>
            <person name="Gill N."/>
            <person name="Kane N.C."/>
            <person name="Bowers J.E."/>
            <person name="Hubner S."/>
            <person name="Bellec A."/>
            <person name="Berard A."/>
            <person name="Berges H."/>
            <person name="Blanchet N."/>
            <person name="Boniface M.C."/>
            <person name="Brunel D."/>
            <person name="Catrice O."/>
            <person name="Chaidir N."/>
            <person name="Claudel C."/>
            <person name="Donnadieu C."/>
            <person name="Faraut T."/>
            <person name="Fievet G."/>
            <person name="Helmstetter N."/>
            <person name="King M."/>
            <person name="Knapp S.J."/>
            <person name="Lai Z."/>
            <person name="Le Paslier M.C."/>
            <person name="Lippi Y."/>
            <person name="Lorenzon L."/>
            <person name="Mandel J.R."/>
            <person name="Marage G."/>
            <person name="Marchand G."/>
            <person name="Marquand E."/>
            <person name="Bret-Mestries E."/>
            <person name="Morien E."/>
            <person name="Nambeesan S."/>
            <person name="Nguyen T."/>
            <person name="Pegot-Espagnet P."/>
            <person name="Pouilly N."/>
            <person name="Raftis F."/>
            <person name="Sallet E."/>
            <person name="Schiex T."/>
            <person name="Thomas J."/>
            <person name="Vandecasteele C."/>
            <person name="Vares D."/>
            <person name="Vear F."/>
            <person name="Vautrin S."/>
            <person name="Crespi M."/>
            <person name="Mangin B."/>
            <person name="Burke J.M."/>
            <person name="Salse J."/>
            <person name="Munos S."/>
            <person name="Vincourt P."/>
            <person name="Rieseberg L.H."/>
            <person name="Langlade N.B."/>
        </authorList>
    </citation>
    <scope>NUCLEOTIDE SEQUENCE [LARGE SCALE GENOMIC DNA]</scope>
    <source>
        <strain evidence="11">cv. SF193</strain>
        <tissue evidence="9">Leaves</tissue>
    </source>
</reference>
<keyword evidence="7 8" id="KW-0472">Membrane</keyword>
<organism evidence="10 11">
    <name type="scientific">Helianthus annuus</name>
    <name type="common">Common sunflower</name>
    <dbReference type="NCBI Taxonomy" id="4232"/>
    <lineage>
        <taxon>Eukaryota</taxon>
        <taxon>Viridiplantae</taxon>
        <taxon>Streptophyta</taxon>
        <taxon>Embryophyta</taxon>
        <taxon>Tracheophyta</taxon>
        <taxon>Spermatophyta</taxon>
        <taxon>Magnoliopsida</taxon>
        <taxon>eudicotyledons</taxon>
        <taxon>Gunneridae</taxon>
        <taxon>Pentapetalae</taxon>
        <taxon>asterids</taxon>
        <taxon>campanulids</taxon>
        <taxon>Asterales</taxon>
        <taxon>Asteraceae</taxon>
        <taxon>Asteroideae</taxon>
        <taxon>Heliantheae alliance</taxon>
        <taxon>Heliantheae</taxon>
        <taxon>Helianthus</taxon>
    </lineage>
</organism>
<evidence type="ECO:0000256" key="6">
    <source>
        <dbReference type="ARBA" id="ARBA00022989"/>
    </source>
</evidence>
<proteinExistence type="inferred from homology"/>
<protein>
    <submittedName>
        <fullName evidence="10">Uncharacterized protein</fullName>
    </submittedName>
</protein>
<evidence type="ECO:0000256" key="1">
    <source>
        <dbReference type="ARBA" id="ARBA00004167"/>
    </source>
</evidence>
<evidence type="ECO:0000313" key="9">
    <source>
        <dbReference type="EMBL" id="KAF5766193.1"/>
    </source>
</evidence>
<dbReference type="OMA" id="SPMIYLF"/>
<accession>A0A251SGB3</accession>
<dbReference type="InParanoid" id="A0A251SGB3"/>
<evidence type="ECO:0000313" key="10">
    <source>
        <dbReference type="EMBL" id="OTF97876.1"/>
    </source>
</evidence>
<evidence type="ECO:0000313" key="11">
    <source>
        <dbReference type="Proteomes" id="UP000215914"/>
    </source>
</evidence>
<evidence type="ECO:0000256" key="4">
    <source>
        <dbReference type="ARBA" id="ARBA00022692"/>
    </source>
</evidence>
<comment type="similarity">
    <text evidence="2">Belongs to the GLUTAMINE DUMPER 1 (TC 9.B.60) family.</text>
</comment>
<dbReference type="OrthoDB" id="770444at2759"/>
<name>A0A251SGB3_HELAN</name>
<dbReference type="AlphaFoldDB" id="A0A251SGB3"/>
<keyword evidence="6 8" id="KW-1133">Transmembrane helix</keyword>
<keyword evidence="5" id="KW-0029">Amino-acid transport</keyword>
<dbReference type="GO" id="GO:0006865">
    <property type="term" value="P:amino acid transport"/>
    <property type="evidence" value="ECO:0007669"/>
    <property type="project" value="UniProtKB-KW"/>
</dbReference>
<gene>
    <name evidence="10" type="ORF">HannXRQ_Chr14g0439481</name>
    <name evidence="9" type="ORF">HanXRQr2_Chr15g0712451</name>
</gene>
<dbReference type="EMBL" id="MNCJ02000330">
    <property type="protein sequence ID" value="KAF5766193.1"/>
    <property type="molecule type" value="Genomic_DNA"/>
</dbReference>
<dbReference type="GO" id="GO:0016020">
    <property type="term" value="C:membrane"/>
    <property type="evidence" value="ECO:0007669"/>
    <property type="project" value="UniProtKB-SubCell"/>
</dbReference>
<reference evidence="10" key="2">
    <citation type="submission" date="2017-02" db="EMBL/GenBank/DDBJ databases">
        <title>Sunflower complete genome.</title>
        <authorList>
            <person name="Langlade N."/>
            <person name="Munos S."/>
        </authorList>
    </citation>
    <scope>NUCLEOTIDE SEQUENCE [LARGE SCALE GENOMIC DNA]</scope>
    <source>
        <tissue evidence="10">Leaves</tissue>
    </source>
</reference>
<evidence type="ECO:0000256" key="2">
    <source>
        <dbReference type="ARBA" id="ARBA00009977"/>
    </source>
</evidence>
<dbReference type="PANTHER" id="PTHR33228">
    <property type="entry name" value="PROTEIN GLUTAMINE DUMPER 4-RELATED"/>
    <property type="match status" value="1"/>
</dbReference>
<dbReference type="Gramene" id="mRNA:HanXRQr2_Chr15g0712451">
    <property type="protein sequence ID" value="CDS:HanXRQr2_Chr15g0712451.1"/>
    <property type="gene ID" value="HanXRQr2_Chr15g0712451"/>
</dbReference>
<dbReference type="PANTHER" id="PTHR33228:SF76">
    <property type="entry name" value="PROTEIN GLUTAMINE DUMPER 7"/>
    <property type="match status" value="1"/>
</dbReference>
<evidence type="ECO:0000256" key="8">
    <source>
        <dbReference type="SAM" id="Phobius"/>
    </source>
</evidence>
<comment type="subcellular location">
    <subcellularLocation>
        <location evidence="1">Membrane</location>
        <topology evidence="1">Single-pass membrane protein</topology>
    </subcellularLocation>
</comment>